<accession>A0AAN6VF45</accession>
<protein>
    <submittedName>
        <fullName evidence="2">Uncharacterized protein</fullName>
    </submittedName>
</protein>
<feature type="region of interest" description="Disordered" evidence="1">
    <location>
        <begin position="135"/>
        <end position="181"/>
    </location>
</feature>
<evidence type="ECO:0000313" key="2">
    <source>
        <dbReference type="EMBL" id="KAK4149370.1"/>
    </source>
</evidence>
<proteinExistence type="predicted"/>
<dbReference type="Proteomes" id="UP001302745">
    <property type="component" value="Unassembled WGS sequence"/>
</dbReference>
<dbReference type="AlphaFoldDB" id="A0AAN6VF45"/>
<name>A0AAN6VF45_9PEZI</name>
<dbReference type="EMBL" id="MU857167">
    <property type="protein sequence ID" value="KAK4149370.1"/>
    <property type="molecule type" value="Genomic_DNA"/>
</dbReference>
<sequence length="270" mass="31103">MSAPDRGRQPQGAGPAGVNAIPVAVPRLRSPRRGSLYQPPLYIEETHQGAANFVRDLPQDPSPIWYLTNECQRRHCNPEWDMRQDRAGKYICHVRIRGHFIRSDRMHDTPLESKSYIALKALEILRTWPTRMDSEEHARQRARDHSQQLDNRRHRRQLSVTPEEEDLAGVTPHRGTTADRARERAEFYEQVRRMMPGHTRATAESTQSFIEGLVAGARLADPAARDRSRSPHSPPAANYRERSPPRDRADPPPPYNPLPDHYRPNYNRRG</sequence>
<feature type="compositionally biased region" description="Basic and acidic residues" evidence="1">
    <location>
        <begin position="239"/>
        <end position="250"/>
    </location>
</feature>
<evidence type="ECO:0000256" key="1">
    <source>
        <dbReference type="SAM" id="MobiDB-lite"/>
    </source>
</evidence>
<reference evidence="2" key="2">
    <citation type="submission" date="2023-05" db="EMBL/GenBank/DDBJ databases">
        <authorList>
            <consortium name="Lawrence Berkeley National Laboratory"/>
            <person name="Steindorff A."/>
            <person name="Hensen N."/>
            <person name="Bonometti L."/>
            <person name="Westerberg I."/>
            <person name="Brannstrom I.O."/>
            <person name="Guillou S."/>
            <person name="Cros-Aarteil S."/>
            <person name="Calhoun S."/>
            <person name="Haridas S."/>
            <person name="Kuo A."/>
            <person name="Mondo S."/>
            <person name="Pangilinan J."/>
            <person name="Riley R."/>
            <person name="Labutti K."/>
            <person name="Andreopoulos B."/>
            <person name="Lipzen A."/>
            <person name="Chen C."/>
            <person name="Yanf M."/>
            <person name="Daum C."/>
            <person name="Ng V."/>
            <person name="Clum A."/>
            <person name="Ohm R."/>
            <person name="Martin F."/>
            <person name="Silar P."/>
            <person name="Natvig D."/>
            <person name="Lalanne C."/>
            <person name="Gautier V."/>
            <person name="Ament-Velasquez S.L."/>
            <person name="Kruys A."/>
            <person name="Hutchinson M.I."/>
            <person name="Powell A.J."/>
            <person name="Barry K."/>
            <person name="Miller A.N."/>
            <person name="Grigoriev I.V."/>
            <person name="Debuchy R."/>
            <person name="Gladieux P."/>
            <person name="Thoren M.H."/>
            <person name="Johannesson H."/>
        </authorList>
    </citation>
    <scope>NUCLEOTIDE SEQUENCE</scope>
    <source>
        <strain evidence="2">CBS 538.74</strain>
    </source>
</reference>
<keyword evidence="3" id="KW-1185">Reference proteome</keyword>
<gene>
    <name evidence="2" type="ORF">C8A00DRAFT_38031</name>
</gene>
<feature type="compositionally biased region" description="Basic and acidic residues" evidence="1">
    <location>
        <begin position="135"/>
        <end position="151"/>
    </location>
</feature>
<feature type="region of interest" description="Disordered" evidence="1">
    <location>
        <begin position="1"/>
        <end position="20"/>
    </location>
</feature>
<reference evidence="2" key="1">
    <citation type="journal article" date="2023" name="Mol. Phylogenet. Evol.">
        <title>Genome-scale phylogeny and comparative genomics of the fungal order Sordariales.</title>
        <authorList>
            <person name="Hensen N."/>
            <person name="Bonometti L."/>
            <person name="Westerberg I."/>
            <person name="Brannstrom I.O."/>
            <person name="Guillou S."/>
            <person name="Cros-Aarteil S."/>
            <person name="Calhoun S."/>
            <person name="Haridas S."/>
            <person name="Kuo A."/>
            <person name="Mondo S."/>
            <person name="Pangilinan J."/>
            <person name="Riley R."/>
            <person name="LaButti K."/>
            <person name="Andreopoulos B."/>
            <person name="Lipzen A."/>
            <person name="Chen C."/>
            <person name="Yan M."/>
            <person name="Daum C."/>
            <person name="Ng V."/>
            <person name="Clum A."/>
            <person name="Steindorff A."/>
            <person name="Ohm R.A."/>
            <person name="Martin F."/>
            <person name="Silar P."/>
            <person name="Natvig D.O."/>
            <person name="Lalanne C."/>
            <person name="Gautier V."/>
            <person name="Ament-Velasquez S.L."/>
            <person name="Kruys A."/>
            <person name="Hutchinson M.I."/>
            <person name="Powell A.J."/>
            <person name="Barry K."/>
            <person name="Miller A.N."/>
            <person name="Grigoriev I.V."/>
            <person name="Debuchy R."/>
            <person name="Gladieux P."/>
            <person name="Hiltunen Thoren M."/>
            <person name="Johannesson H."/>
        </authorList>
    </citation>
    <scope>NUCLEOTIDE SEQUENCE</scope>
    <source>
        <strain evidence="2">CBS 538.74</strain>
    </source>
</reference>
<organism evidence="2 3">
    <name type="scientific">Chaetomidium leptoderma</name>
    <dbReference type="NCBI Taxonomy" id="669021"/>
    <lineage>
        <taxon>Eukaryota</taxon>
        <taxon>Fungi</taxon>
        <taxon>Dikarya</taxon>
        <taxon>Ascomycota</taxon>
        <taxon>Pezizomycotina</taxon>
        <taxon>Sordariomycetes</taxon>
        <taxon>Sordariomycetidae</taxon>
        <taxon>Sordariales</taxon>
        <taxon>Chaetomiaceae</taxon>
        <taxon>Chaetomidium</taxon>
    </lineage>
</organism>
<evidence type="ECO:0000313" key="3">
    <source>
        <dbReference type="Proteomes" id="UP001302745"/>
    </source>
</evidence>
<feature type="region of interest" description="Disordered" evidence="1">
    <location>
        <begin position="220"/>
        <end position="270"/>
    </location>
</feature>
<comment type="caution">
    <text evidence="2">The sequence shown here is derived from an EMBL/GenBank/DDBJ whole genome shotgun (WGS) entry which is preliminary data.</text>
</comment>